<sequence>MIKKIFLAVVTGSVLFLTGCGQPAPGGLDAGSKSGNAYEADTVSIDENRYGGSALANANSSSDGFQSIYFGFDQYTIPADMESYMAKNASVAGSSGSKIKIEGNCDEFGSDEYNYALGLKRAKAVKDALAMQGVPASRMVMVSYGESNPACSDQTDACYAQNRRVDLRLIK</sequence>
<keyword evidence="5" id="KW-0449">Lipoprotein</keyword>
<evidence type="ECO:0000259" key="4">
    <source>
        <dbReference type="PROSITE" id="PS51123"/>
    </source>
</evidence>
<reference evidence="5" key="1">
    <citation type="submission" date="2016-10" db="EMBL/GenBank/DDBJ databases">
        <authorList>
            <person name="de Groot N.N."/>
        </authorList>
    </citation>
    <scope>NUCLEOTIDE SEQUENCE</scope>
</reference>
<dbReference type="PANTHER" id="PTHR30329:SF21">
    <property type="entry name" value="LIPOPROTEIN YIAD-RELATED"/>
    <property type="match status" value="1"/>
</dbReference>
<dbReference type="GO" id="GO:0009279">
    <property type="term" value="C:cell outer membrane"/>
    <property type="evidence" value="ECO:0007669"/>
    <property type="project" value="UniProtKB-SubCell"/>
</dbReference>
<proteinExistence type="predicted"/>
<dbReference type="PANTHER" id="PTHR30329">
    <property type="entry name" value="STATOR ELEMENT OF FLAGELLAR MOTOR COMPLEX"/>
    <property type="match status" value="1"/>
</dbReference>
<dbReference type="AlphaFoldDB" id="A0A1W1E713"/>
<dbReference type="InterPro" id="IPR050330">
    <property type="entry name" value="Bact_OuterMem_StrucFunc"/>
</dbReference>
<accession>A0A1W1E713</accession>
<organism evidence="5">
    <name type="scientific">hydrothermal vent metagenome</name>
    <dbReference type="NCBI Taxonomy" id="652676"/>
    <lineage>
        <taxon>unclassified sequences</taxon>
        <taxon>metagenomes</taxon>
        <taxon>ecological metagenomes</taxon>
    </lineage>
</organism>
<keyword evidence="2" id="KW-0472">Membrane</keyword>
<dbReference type="SUPFAM" id="SSF103088">
    <property type="entry name" value="OmpA-like"/>
    <property type="match status" value="1"/>
</dbReference>
<dbReference type="PROSITE" id="PS51257">
    <property type="entry name" value="PROKAR_LIPOPROTEIN"/>
    <property type="match status" value="1"/>
</dbReference>
<comment type="subcellular location">
    <subcellularLocation>
        <location evidence="1">Cell outer membrane</location>
    </subcellularLocation>
</comment>
<gene>
    <name evidence="5" type="ORF">MNB_SV-4-1467</name>
</gene>
<dbReference type="EMBL" id="FPIB01000002">
    <property type="protein sequence ID" value="SFV89733.1"/>
    <property type="molecule type" value="Genomic_DNA"/>
</dbReference>
<dbReference type="InterPro" id="IPR036737">
    <property type="entry name" value="OmpA-like_sf"/>
</dbReference>
<dbReference type="PRINTS" id="PR01021">
    <property type="entry name" value="OMPADOMAIN"/>
</dbReference>
<evidence type="ECO:0000256" key="3">
    <source>
        <dbReference type="ARBA" id="ARBA00023237"/>
    </source>
</evidence>
<dbReference type="Gene3D" id="3.30.1330.60">
    <property type="entry name" value="OmpA-like domain"/>
    <property type="match status" value="1"/>
</dbReference>
<evidence type="ECO:0000256" key="1">
    <source>
        <dbReference type="ARBA" id="ARBA00004442"/>
    </source>
</evidence>
<dbReference type="InterPro" id="IPR006664">
    <property type="entry name" value="OMP_bac"/>
</dbReference>
<protein>
    <submittedName>
        <fullName evidence="5">Outer membrane lipoprotein omp16</fullName>
    </submittedName>
</protein>
<evidence type="ECO:0000313" key="5">
    <source>
        <dbReference type="EMBL" id="SFV89733.1"/>
    </source>
</evidence>
<name>A0A1W1E713_9ZZZZ</name>
<dbReference type="CDD" id="cd07185">
    <property type="entry name" value="OmpA_C-like"/>
    <property type="match status" value="1"/>
</dbReference>
<dbReference type="Pfam" id="PF00691">
    <property type="entry name" value="OmpA"/>
    <property type="match status" value="1"/>
</dbReference>
<dbReference type="PROSITE" id="PS51123">
    <property type="entry name" value="OMPA_2"/>
    <property type="match status" value="1"/>
</dbReference>
<feature type="domain" description="OmpA-like" evidence="4">
    <location>
        <begin position="57"/>
        <end position="171"/>
    </location>
</feature>
<evidence type="ECO:0000256" key="2">
    <source>
        <dbReference type="ARBA" id="ARBA00023136"/>
    </source>
</evidence>
<dbReference type="InterPro" id="IPR006665">
    <property type="entry name" value="OmpA-like"/>
</dbReference>
<keyword evidence="3" id="KW-0998">Cell outer membrane</keyword>